<dbReference type="SUPFAM" id="SSF54534">
    <property type="entry name" value="FKBP-like"/>
    <property type="match status" value="3"/>
</dbReference>
<dbReference type="InterPro" id="IPR001179">
    <property type="entry name" value="PPIase_FKBP_dom"/>
</dbReference>
<feature type="compositionally biased region" description="Pro residues" evidence="5">
    <location>
        <begin position="298"/>
        <end position="311"/>
    </location>
</feature>
<feature type="region of interest" description="Disordered" evidence="5">
    <location>
        <begin position="33"/>
        <end position="56"/>
    </location>
</feature>
<dbReference type="EC" id="5.2.1.8" evidence="2"/>
<dbReference type="InterPro" id="IPR046357">
    <property type="entry name" value="PPIase_dom_sf"/>
</dbReference>
<comment type="catalytic activity">
    <reaction evidence="1">
        <text>[protein]-peptidylproline (omega=180) = [protein]-peptidylproline (omega=0)</text>
        <dbReference type="Rhea" id="RHEA:16237"/>
        <dbReference type="Rhea" id="RHEA-COMP:10747"/>
        <dbReference type="Rhea" id="RHEA-COMP:10748"/>
        <dbReference type="ChEBI" id="CHEBI:83833"/>
        <dbReference type="ChEBI" id="CHEBI:83834"/>
        <dbReference type="EC" id="5.2.1.8"/>
    </reaction>
</comment>
<keyword evidence="4 7" id="KW-0413">Isomerase</keyword>
<evidence type="ECO:0000256" key="4">
    <source>
        <dbReference type="ARBA" id="ARBA00023235"/>
    </source>
</evidence>
<feature type="domain" description="PPIase FKBP-type" evidence="6">
    <location>
        <begin position="78"/>
        <end position="165"/>
    </location>
</feature>
<reference evidence="7" key="1">
    <citation type="submission" date="2018-06" db="EMBL/GenBank/DDBJ databases">
        <authorList>
            <person name="Zhirakovskaya E."/>
        </authorList>
    </citation>
    <scope>NUCLEOTIDE SEQUENCE</scope>
</reference>
<dbReference type="EMBL" id="UOEU01000143">
    <property type="protein sequence ID" value="VAW31040.1"/>
    <property type="molecule type" value="Genomic_DNA"/>
</dbReference>
<evidence type="ECO:0000313" key="7">
    <source>
        <dbReference type="EMBL" id="VAW31040.1"/>
    </source>
</evidence>
<feature type="domain" description="PPIase FKBP-type" evidence="6">
    <location>
        <begin position="341"/>
        <end position="427"/>
    </location>
</feature>
<gene>
    <name evidence="7" type="ORF">MNBD_CHLOROFLEXI01-4411</name>
</gene>
<feature type="domain" description="PPIase FKBP-type" evidence="6">
    <location>
        <begin position="210"/>
        <end position="298"/>
    </location>
</feature>
<evidence type="ECO:0000256" key="3">
    <source>
        <dbReference type="ARBA" id="ARBA00023110"/>
    </source>
</evidence>
<dbReference type="PROSITE" id="PS50059">
    <property type="entry name" value="FKBP_PPIASE"/>
    <property type="match status" value="3"/>
</dbReference>
<evidence type="ECO:0000259" key="6">
    <source>
        <dbReference type="PROSITE" id="PS50059"/>
    </source>
</evidence>
<dbReference type="Pfam" id="PF00254">
    <property type="entry name" value="FKBP_C"/>
    <property type="match status" value="3"/>
</dbReference>
<dbReference type="PANTHER" id="PTHR43811">
    <property type="entry name" value="FKBP-TYPE PEPTIDYL-PROLYL CIS-TRANS ISOMERASE FKPA"/>
    <property type="match status" value="1"/>
</dbReference>
<dbReference type="AlphaFoldDB" id="A0A3B0UPI6"/>
<dbReference type="Gene3D" id="3.10.50.40">
    <property type="match status" value="3"/>
</dbReference>
<evidence type="ECO:0000256" key="1">
    <source>
        <dbReference type="ARBA" id="ARBA00000971"/>
    </source>
</evidence>
<feature type="compositionally biased region" description="Acidic residues" evidence="5">
    <location>
        <begin position="38"/>
        <end position="49"/>
    </location>
</feature>
<protein>
    <recommendedName>
        <fullName evidence="2">peptidylprolyl isomerase</fullName>
        <ecNumber evidence="2">5.2.1.8</ecNumber>
    </recommendedName>
</protein>
<evidence type="ECO:0000256" key="5">
    <source>
        <dbReference type="SAM" id="MobiDB-lite"/>
    </source>
</evidence>
<dbReference type="GO" id="GO:0003755">
    <property type="term" value="F:peptidyl-prolyl cis-trans isomerase activity"/>
    <property type="evidence" value="ECO:0007669"/>
    <property type="project" value="UniProtKB-KW"/>
</dbReference>
<keyword evidence="3" id="KW-0697">Rotamase</keyword>
<proteinExistence type="predicted"/>
<name>A0A3B0UPI6_9ZZZZ</name>
<dbReference type="FunFam" id="3.10.50.40:FF:000006">
    <property type="entry name" value="Peptidyl-prolyl cis-trans isomerase"/>
    <property type="match status" value="1"/>
</dbReference>
<dbReference type="PROSITE" id="PS51257">
    <property type="entry name" value="PROKAR_LIPOPROTEIN"/>
    <property type="match status" value="1"/>
</dbReference>
<evidence type="ECO:0000256" key="2">
    <source>
        <dbReference type="ARBA" id="ARBA00013194"/>
    </source>
</evidence>
<organism evidence="7">
    <name type="scientific">hydrothermal vent metagenome</name>
    <dbReference type="NCBI Taxonomy" id="652676"/>
    <lineage>
        <taxon>unclassified sequences</taxon>
        <taxon>metagenomes</taxon>
        <taxon>ecological metagenomes</taxon>
    </lineage>
</organism>
<accession>A0A3B0UPI6</accession>
<sequence length="432" mass="45456">MKNNKIAIHRWTLILLGAVLLTLFVAACGPATPPNSAADEETTSEETSDDGQTGSRVTASGLEYIEIEAGTGAQAQIGDQVRVHYTGTLVDGTEFDSSIGGEPLPFVIGEGRVIPGWEEGIALMRVGGKATLIIPPELGYGPAGAGASIPPNAVLHFDVELVSAEPVPTLAPPPTAAPPTSVNPDDFTTTESGLQYYFLEEGDGETPLLGEVASVSFTGWLEDNSLFASSQEGLPVQFIIGDEQIVPGWDEMVLLMQIGDVVQIIVPPELGLGEEGSPNGTIPPNATLTFELELTAVEPPPPTPTPAPPPTSVEESDYTVTDSGLKFFSITDGTGDLIEVGDLVMAHYTMWLEDGTQLETSYDFGQPIQIVVGDAQAGPGWDEAMLMMSSNGKAQFVVTPELAYGDQAAAAPTEGNLIFELEILEITKAESE</sequence>
<dbReference type="PANTHER" id="PTHR43811:SF19">
    <property type="entry name" value="39 KDA FK506-BINDING NUCLEAR PROTEIN"/>
    <property type="match status" value="1"/>
</dbReference>
<feature type="region of interest" description="Disordered" evidence="5">
    <location>
        <begin position="296"/>
        <end position="318"/>
    </location>
</feature>